<name>A0A9X1C9U9_9FLAO</name>
<dbReference type="PANTHER" id="PTHR43280:SF32">
    <property type="entry name" value="TRANSCRIPTIONAL REGULATORY PROTEIN"/>
    <property type="match status" value="1"/>
</dbReference>
<evidence type="ECO:0000313" key="5">
    <source>
        <dbReference type="EMBL" id="MBP1840993.1"/>
    </source>
</evidence>
<dbReference type="Pfam" id="PF12833">
    <property type="entry name" value="HTH_18"/>
    <property type="match status" value="1"/>
</dbReference>
<evidence type="ECO:0000256" key="2">
    <source>
        <dbReference type="ARBA" id="ARBA00023125"/>
    </source>
</evidence>
<dbReference type="InterPro" id="IPR018060">
    <property type="entry name" value="HTH_AraC"/>
</dbReference>
<dbReference type="RefSeq" id="WP_232301617.1">
    <property type="nucleotide sequence ID" value="NZ_JAGGJQ010000008.1"/>
</dbReference>
<dbReference type="Gene3D" id="1.10.10.60">
    <property type="entry name" value="Homeodomain-like"/>
    <property type="match status" value="1"/>
</dbReference>
<dbReference type="SUPFAM" id="SSF51215">
    <property type="entry name" value="Regulatory protein AraC"/>
    <property type="match status" value="1"/>
</dbReference>
<dbReference type="Proteomes" id="UP001138672">
    <property type="component" value="Unassembled WGS sequence"/>
</dbReference>
<evidence type="ECO:0000256" key="1">
    <source>
        <dbReference type="ARBA" id="ARBA00023015"/>
    </source>
</evidence>
<dbReference type="EMBL" id="JAGGJQ010000008">
    <property type="protein sequence ID" value="MBP1840993.1"/>
    <property type="molecule type" value="Genomic_DNA"/>
</dbReference>
<keyword evidence="8" id="KW-1185">Reference proteome</keyword>
<organism evidence="5 7">
    <name type="scientific">Formosa algae</name>
    <dbReference type="NCBI Taxonomy" id="225843"/>
    <lineage>
        <taxon>Bacteria</taxon>
        <taxon>Pseudomonadati</taxon>
        <taxon>Bacteroidota</taxon>
        <taxon>Flavobacteriia</taxon>
        <taxon>Flavobacteriales</taxon>
        <taxon>Flavobacteriaceae</taxon>
        <taxon>Formosa</taxon>
    </lineage>
</organism>
<sequence>MTSPIKKYWFKTGVLHEFEVVNLKELYAKSFNELTVPHRTEFYQIIWFKKGSPKHMVDFNPIEIKPNSILFVDKNSVQCYDSTEAIEGEVLMFSDNFFCKTEVDTRFLRSCMLFNDLHAISNIEVSGGLTKTFQSFFQLIKTELKTNADGFQSDILRNYLQNLLLVAERTRLNIKTTAINKGPDLEYVIKFRDLLDRQFHVLKSVSKYCLQLRITEKRLNAATLKIMAISPKQMIDSRIILEAKRLLAHTTDSVKEIAYTLGFEEPTNFVKYFKKHQKVTPLEFRNRFK</sequence>
<feature type="domain" description="HTH araC/xylS-type" evidence="4">
    <location>
        <begin position="189"/>
        <end position="287"/>
    </location>
</feature>
<dbReference type="AlphaFoldDB" id="A0A9X1C9U9"/>
<dbReference type="InterPro" id="IPR009057">
    <property type="entry name" value="Homeodomain-like_sf"/>
</dbReference>
<dbReference type="SMART" id="SM00342">
    <property type="entry name" value="HTH_ARAC"/>
    <property type="match status" value="1"/>
</dbReference>
<evidence type="ECO:0000259" key="4">
    <source>
        <dbReference type="PROSITE" id="PS01124"/>
    </source>
</evidence>
<keyword evidence="2 5" id="KW-0238">DNA-binding</keyword>
<gene>
    <name evidence="5" type="ORF">J2Z56_002924</name>
    <name evidence="6" type="ORF">J2Z57_002563</name>
</gene>
<keyword evidence="3" id="KW-0804">Transcription</keyword>
<dbReference type="GO" id="GO:0043565">
    <property type="term" value="F:sequence-specific DNA binding"/>
    <property type="evidence" value="ECO:0007669"/>
    <property type="project" value="InterPro"/>
</dbReference>
<evidence type="ECO:0000313" key="8">
    <source>
        <dbReference type="Proteomes" id="UP001231587"/>
    </source>
</evidence>
<dbReference type="Proteomes" id="UP001231587">
    <property type="component" value="Unassembled WGS sequence"/>
</dbReference>
<dbReference type="PROSITE" id="PS01124">
    <property type="entry name" value="HTH_ARAC_FAMILY_2"/>
    <property type="match status" value="1"/>
</dbReference>
<dbReference type="PANTHER" id="PTHR43280">
    <property type="entry name" value="ARAC-FAMILY TRANSCRIPTIONAL REGULATOR"/>
    <property type="match status" value="1"/>
</dbReference>
<evidence type="ECO:0000313" key="7">
    <source>
        <dbReference type="Proteomes" id="UP001138672"/>
    </source>
</evidence>
<dbReference type="EMBL" id="JAUSUU010000008">
    <property type="protein sequence ID" value="MDQ0336110.1"/>
    <property type="molecule type" value="Genomic_DNA"/>
</dbReference>
<protein>
    <submittedName>
        <fullName evidence="5">AraC-like DNA-binding protein</fullName>
    </submittedName>
</protein>
<reference evidence="5" key="1">
    <citation type="submission" date="2021-03" db="EMBL/GenBank/DDBJ databases">
        <title>Genomic Encyclopedia of Type Strains, Phase IV (KMG-IV): sequencing the most valuable type-strain genomes for metagenomic binning, comparative biology and taxonomic classification.</title>
        <authorList>
            <person name="Goeker M."/>
        </authorList>
    </citation>
    <scope>NUCLEOTIDE SEQUENCE</scope>
    <source>
        <strain evidence="5">DSM 15523</strain>
        <strain evidence="6 8">DSM 16476</strain>
    </source>
</reference>
<keyword evidence="1" id="KW-0805">Transcription regulation</keyword>
<accession>A0A9X1C9U9</accession>
<evidence type="ECO:0000313" key="6">
    <source>
        <dbReference type="EMBL" id="MDQ0336110.1"/>
    </source>
</evidence>
<dbReference type="SUPFAM" id="SSF46689">
    <property type="entry name" value="Homeodomain-like"/>
    <property type="match status" value="1"/>
</dbReference>
<comment type="caution">
    <text evidence="5">The sequence shown here is derived from an EMBL/GenBank/DDBJ whole genome shotgun (WGS) entry which is preliminary data.</text>
</comment>
<proteinExistence type="predicted"/>
<dbReference type="InterPro" id="IPR037923">
    <property type="entry name" value="HTH-like"/>
</dbReference>
<dbReference type="GO" id="GO:0003700">
    <property type="term" value="F:DNA-binding transcription factor activity"/>
    <property type="evidence" value="ECO:0007669"/>
    <property type="project" value="InterPro"/>
</dbReference>
<evidence type="ECO:0000256" key="3">
    <source>
        <dbReference type="ARBA" id="ARBA00023163"/>
    </source>
</evidence>